<evidence type="ECO:0000256" key="17">
    <source>
        <dbReference type="PROSITE-ProRule" id="PRU00110"/>
    </source>
</evidence>
<dbReference type="InterPro" id="IPR005467">
    <property type="entry name" value="His_kinase_dom"/>
</dbReference>
<comment type="catalytic activity">
    <reaction evidence="1">
        <text>ATP + protein L-histidine = ADP + protein N-phospho-L-histidine.</text>
        <dbReference type="EC" id="2.7.13.3"/>
    </reaction>
</comment>
<feature type="modified residue" description="4-aspartylphosphate" evidence="18">
    <location>
        <position position="557"/>
    </location>
</feature>
<evidence type="ECO:0000256" key="14">
    <source>
        <dbReference type="ARBA" id="ARBA00023136"/>
    </source>
</evidence>
<dbReference type="PROSITE" id="PS50110">
    <property type="entry name" value="RESPONSE_REGULATORY"/>
    <property type="match status" value="1"/>
</dbReference>
<evidence type="ECO:0000256" key="8">
    <source>
        <dbReference type="ARBA" id="ARBA00022692"/>
    </source>
</evidence>
<dbReference type="InterPro" id="IPR036097">
    <property type="entry name" value="HisK_dim/P_sf"/>
</dbReference>
<dbReference type="SUPFAM" id="SSF47384">
    <property type="entry name" value="Homodimeric domain of signal transducing histidine kinase"/>
    <property type="match status" value="1"/>
</dbReference>
<dbReference type="GO" id="GO:0005886">
    <property type="term" value="C:plasma membrane"/>
    <property type="evidence" value="ECO:0007669"/>
    <property type="project" value="UniProtKB-SubCell"/>
</dbReference>
<dbReference type="GO" id="GO:0005524">
    <property type="term" value="F:ATP binding"/>
    <property type="evidence" value="ECO:0007669"/>
    <property type="project" value="UniProtKB-KW"/>
</dbReference>
<dbReference type="AlphaFoldDB" id="A0A1H3IZ06"/>
<reference evidence="23 24" key="1">
    <citation type="submission" date="2016-10" db="EMBL/GenBank/DDBJ databases">
        <authorList>
            <person name="de Groot N.N."/>
        </authorList>
    </citation>
    <scope>NUCLEOTIDE SEQUENCE [LARGE SCALE GENOMIC DNA]</scope>
    <source>
        <strain evidence="23 24">DSM 14045</strain>
    </source>
</reference>
<dbReference type="SUPFAM" id="SSF47226">
    <property type="entry name" value="Histidine-containing phosphotransfer domain, HPT domain"/>
    <property type="match status" value="1"/>
</dbReference>
<dbReference type="Gene3D" id="1.20.120.160">
    <property type="entry name" value="HPT domain"/>
    <property type="match status" value="1"/>
</dbReference>
<dbReference type="CDD" id="cd00082">
    <property type="entry name" value="HisKA"/>
    <property type="match status" value="1"/>
</dbReference>
<dbReference type="Gene3D" id="1.10.287.130">
    <property type="match status" value="1"/>
</dbReference>
<feature type="transmembrane region" description="Helical" evidence="19">
    <location>
        <begin position="178"/>
        <end position="199"/>
    </location>
</feature>
<feature type="domain" description="Histidine kinase" evidence="20">
    <location>
        <begin position="256"/>
        <end position="477"/>
    </location>
</feature>
<evidence type="ECO:0000259" key="20">
    <source>
        <dbReference type="PROSITE" id="PS50109"/>
    </source>
</evidence>
<evidence type="ECO:0000256" key="2">
    <source>
        <dbReference type="ARBA" id="ARBA00004651"/>
    </source>
</evidence>
<dbReference type="Gene3D" id="3.30.565.10">
    <property type="entry name" value="Histidine kinase-like ATPase, C-terminal domain"/>
    <property type="match status" value="1"/>
</dbReference>
<evidence type="ECO:0000256" key="6">
    <source>
        <dbReference type="ARBA" id="ARBA00022475"/>
    </source>
</evidence>
<keyword evidence="8 19" id="KW-0812">Transmembrane</keyword>
<evidence type="ECO:0000259" key="22">
    <source>
        <dbReference type="PROSITE" id="PS50894"/>
    </source>
</evidence>
<dbReference type="PROSITE" id="PS50109">
    <property type="entry name" value="HIS_KIN"/>
    <property type="match status" value="1"/>
</dbReference>
<dbReference type="EC" id="2.7.13.3" evidence="4"/>
<feature type="domain" description="Response regulatory" evidence="21">
    <location>
        <begin position="508"/>
        <end position="625"/>
    </location>
</feature>
<dbReference type="InterPro" id="IPR011006">
    <property type="entry name" value="CheY-like_superfamily"/>
</dbReference>
<organism evidence="23 24">
    <name type="scientific">Lachnobacterium bovis DSM 14045</name>
    <dbReference type="NCBI Taxonomy" id="1122142"/>
    <lineage>
        <taxon>Bacteria</taxon>
        <taxon>Bacillati</taxon>
        <taxon>Bacillota</taxon>
        <taxon>Clostridia</taxon>
        <taxon>Lachnospirales</taxon>
        <taxon>Lachnospiraceae</taxon>
        <taxon>Lachnobacterium</taxon>
    </lineage>
</organism>
<comment type="similarity">
    <text evidence="3">In the N-terminal section; belongs to the phytochrome family.</text>
</comment>
<dbReference type="InterPro" id="IPR003594">
    <property type="entry name" value="HATPase_dom"/>
</dbReference>
<dbReference type="InterPro" id="IPR036641">
    <property type="entry name" value="HPT_dom_sf"/>
</dbReference>
<dbReference type="SUPFAM" id="SSF52172">
    <property type="entry name" value="CheY-like"/>
    <property type="match status" value="1"/>
</dbReference>
<evidence type="ECO:0000256" key="12">
    <source>
        <dbReference type="ARBA" id="ARBA00022989"/>
    </source>
</evidence>
<dbReference type="InterPro" id="IPR003661">
    <property type="entry name" value="HisK_dim/P_dom"/>
</dbReference>
<keyword evidence="7 18" id="KW-0597">Phosphoprotein</keyword>
<feature type="transmembrane region" description="Helical" evidence="19">
    <location>
        <begin position="44"/>
        <end position="65"/>
    </location>
</feature>
<evidence type="ECO:0000256" key="10">
    <source>
        <dbReference type="ARBA" id="ARBA00022777"/>
    </source>
</evidence>
<dbReference type="GO" id="GO:0000155">
    <property type="term" value="F:phosphorelay sensor kinase activity"/>
    <property type="evidence" value="ECO:0007669"/>
    <property type="project" value="InterPro"/>
</dbReference>
<feature type="transmembrane region" description="Helical" evidence="19">
    <location>
        <begin position="71"/>
        <end position="93"/>
    </location>
</feature>
<keyword evidence="14 19" id="KW-0472">Membrane</keyword>
<evidence type="ECO:0000313" key="24">
    <source>
        <dbReference type="Proteomes" id="UP000183918"/>
    </source>
</evidence>
<dbReference type="Gene3D" id="3.40.50.2300">
    <property type="match status" value="1"/>
</dbReference>
<dbReference type="CDD" id="cd17546">
    <property type="entry name" value="REC_hyHK_CKI1_RcsC-like"/>
    <property type="match status" value="1"/>
</dbReference>
<dbReference type="Pfam" id="PF01627">
    <property type="entry name" value="Hpt"/>
    <property type="match status" value="1"/>
</dbReference>
<sequence length="857" mass="97976">MNFYYVYSKLFLEFSACIYNIILQIFLTFRYNGNSKSNMFFRRLINYVIYATSFDIASTLIISSFNNINYGLALIMYCLQTVLTIFVSYYLSCYTEIYIYGNEKKTKLHIFNQIFLYGILSVLLFYIITSLLLSYHPAGNNFLPPLLKRLLETIIPLYYTFYSMGLIIFNWKKYKRAIFTAIMISYTFFLFGLLLEIFLGKVLRIGYLGLSLGLFILFFTVEFPDYNRMMSTLSDLSKAKKEANLANEAKSTFLSNMSHEIRTPLNAILGLDEIIIRQSNDPEIHKYAMDIHNAGQSLLSIINDILDFSKIEAQKLEILPGEYALSSIINDLNNMVKPKIKEKNLTYKLNIDPTIPSVLYGDSVRIKQIILNLLTNAIKYTPSGSILFSIKTIERDEITTTLHVSIKDSGIGMKKSDMEKLFSPFERLEEKRNRTIEGSGLGITIVSRLLALMNSSLEVKSVYNQGSEFSFKLAQRIIDPEPIGESYINYATKTDDLYKIQIQAPFATILAVDDTEMNLVVLKGLLKSTKIQIDTATSGMEMLTMITKKHYDLIFIDHRMPIMDGVEALHQMDTFPHLCKDTPCIILTANVIQGAKEQYISEGFVDYLSKPINTARLENVIIQHLDNSKIIYPDDIGYENYENTKNNSLSNIKQSTISTDTIGEVYENIVDGISFDEAQKNCGTVELWLESTKTFYKTIPSLAKELTEYLDNEDIENYTIKVHALKSSARLIGAMELSHKALKLENYGNEGNIDKIKELSPAMIVELESYIDKLSVLCPKIDESVKESISVSDLNNAYNDILECLEAFDFTIAENILNSLEKYKLPENEETFFKELSDCILFVKRDEAIKILKDRKN</sequence>
<dbReference type="STRING" id="1122142.SAMN02910414_01308"/>
<dbReference type="PANTHER" id="PTHR45339:SF1">
    <property type="entry name" value="HYBRID SIGNAL TRANSDUCTION HISTIDINE KINASE J"/>
    <property type="match status" value="1"/>
</dbReference>
<evidence type="ECO:0000256" key="16">
    <source>
        <dbReference type="ARBA" id="ARBA00074306"/>
    </source>
</evidence>
<accession>A0A1H3IZ06</accession>
<evidence type="ECO:0000256" key="11">
    <source>
        <dbReference type="ARBA" id="ARBA00022840"/>
    </source>
</evidence>
<proteinExistence type="inferred from homology"/>
<dbReference type="PRINTS" id="PR00344">
    <property type="entry name" value="BCTRLSENSOR"/>
</dbReference>
<gene>
    <name evidence="23" type="ORF">SAMN02910414_01308</name>
</gene>
<dbReference type="InterPro" id="IPR008207">
    <property type="entry name" value="Sig_transdc_His_kin_Hpt_dom"/>
</dbReference>
<dbReference type="SUPFAM" id="SSF55874">
    <property type="entry name" value="ATPase domain of HSP90 chaperone/DNA topoisomerase II/histidine kinase"/>
    <property type="match status" value="1"/>
</dbReference>
<dbReference type="PANTHER" id="PTHR45339">
    <property type="entry name" value="HYBRID SIGNAL TRANSDUCTION HISTIDINE KINASE J"/>
    <property type="match status" value="1"/>
</dbReference>
<evidence type="ECO:0000256" key="19">
    <source>
        <dbReference type="SAM" id="Phobius"/>
    </source>
</evidence>
<keyword evidence="9" id="KW-0547">Nucleotide-binding</keyword>
<feature type="modified residue" description="Phosphohistidine" evidence="17">
    <location>
        <position position="723"/>
    </location>
</feature>
<dbReference type="OrthoDB" id="9813048at2"/>
<evidence type="ECO:0000259" key="21">
    <source>
        <dbReference type="PROSITE" id="PS50110"/>
    </source>
</evidence>
<dbReference type="SMART" id="SM00388">
    <property type="entry name" value="HisKA"/>
    <property type="match status" value="1"/>
</dbReference>
<dbReference type="InterPro" id="IPR001789">
    <property type="entry name" value="Sig_transdc_resp-reg_receiver"/>
</dbReference>
<feature type="transmembrane region" description="Helical" evidence="19">
    <location>
        <begin position="12"/>
        <end position="32"/>
    </location>
</feature>
<dbReference type="InterPro" id="IPR004358">
    <property type="entry name" value="Sig_transdc_His_kin-like_C"/>
</dbReference>
<evidence type="ECO:0000256" key="1">
    <source>
        <dbReference type="ARBA" id="ARBA00000085"/>
    </source>
</evidence>
<dbReference type="Pfam" id="PF02518">
    <property type="entry name" value="HATPase_c"/>
    <property type="match status" value="1"/>
</dbReference>
<dbReference type="SMART" id="SM00387">
    <property type="entry name" value="HATPase_c"/>
    <property type="match status" value="1"/>
</dbReference>
<keyword evidence="13" id="KW-0902">Two-component regulatory system</keyword>
<comment type="function">
    <text evidence="15">May play the central regulatory role in sporulation. It may be an element of the effector pathway responsible for the activation of sporulation genes in response to nutritional stress. Spo0A may act in concert with spo0H (a sigma factor) to control the expression of some genes that are critical to the sporulation process.</text>
</comment>
<evidence type="ECO:0000256" key="5">
    <source>
        <dbReference type="ARBA" id="ARBA00018672"/>
    </source>
</evidence>
<evidence type="ECO:0000256" key="9">
    <source>
        <dbReference type="ARBA" id="ARBA00022741"/>
    </source>
</evidence>
<keyword evidence="24" id="KW-1185">Reference proteome</keyword>
<keyword evidence="10 23" id="KW-0418">Kinase</keyword>
<dbReference type="EMBL" id="FNPG01000013">
    <property type="protein sequence ID" value="SDY32882.1"/>
    <property type="molecule type" value="Genomic_DNA"/>
</dbReference>
<evidence type="ECO:0000256" key="18">
    <source>
        <dbReference type="PROSITE-ProRule" id="PRU00169"/>
    </source>
</evidence>
<evidence type="ECO:0000256" key="15">
    <source>
        <dbReference type="ARBA" id="ARBA00024867"/>
    </source>
</evidence>
<evidence type="ECO:0000256" key="7">
    <source>
        <dbReference type="ARBA" id="ARBA00022553"/>
    </source>
</evidence>
<evidence type="ECO:0000313" key="23">
    <source>
        <dbReference type="EMBL" id="SDY32882.1"/>
    </source>
</evidence>
<dbReference type="Proteomes" id="UP000183918">
    <property type="component" value="Unassembled WGS sequence"/>
</dbReference>
<feature type="domain" description="HPt" evidence="22">
    <location>
        <begin position="684"/>
        <end position="788"/>
    </location>
</feature>
<evidence type="ECO:0000256" key="13">
    <source>
        <dbReference type="ARBA" id="ARBA00023012"/>
    </source>
</evidence>
<dbReference type="FunFam" id="3.30.565.10:FF:000010">
    <property type="entry name" value="Sensor histidine kinase RcsC"/>
    <property type="match status" value="1"/>
</dbReference>
<evidence type="ECO:0000256" key="3">
    <source>
        <dbReference type="ARBA" id="ARBA00006402"/>
    </source>
</evidence>
<keyword evidence="10 23" id="KW-0808">Transferase</keyword>
<dbReference type="PROSITE" id="PS50894">
    <property type="entry name" value="HPT"/>
    <property type="match status" value="1"/>
</dbReference>
<comment type="subcellular location">
    <subcellularLocation>
        <location evidence="2">Cell membrane</location>
        <topology evidence="2">Multi-pass membrane protein</topology>
    </subcellularLocation>
</comment>
<feature type="transmembrane region" description="Helical" evidence="19">
    <location>
        <begin position="153"/>
        <end position="171"/>
    </location>
</feature>
<keyword evidence="12 19" id="KW-1133">Transmembrane helix</keyword>
<keyword evidence="11" id="KW-0067">ATP-binding</keyword>
<dbReference type="Pfam" id="PF00072">
    <property type="entry name" value="Response_reg"/>
    <property type="match status" value="1"/>
</dbReference>
<feature type="transmembrane region" description="Helical" evidence="19">
    <location>
        <begin position="114"/>
        <end position="133"/>
    </location>
</feature>
<name>A0A1H3IZ06_9FIRM</name>
<protein>
    <recommendedName>
        <fullName evidence="16">Circadian input-output histidine kinase CikA</fullName>
        <ecNumber evidence="4">2.7.13.3</ecNumber>
    </recommendedName>
    <alternativeName>
        <fullName evidence="5">Stage 0 sporulation protein A homolog</fullName>
    </alternativeName>
</protein>
<dbReference type="RefSeq" id="WP_074717251.1">
    <property type="nucleotide sequence ID" value="NZ_FNPG01000013.1"/>
</dbReference>
<keyword evidence="6" id="KW-1003">Cell membrane</keyword>
<dbReference type="InterPro" id="IPR036890">
    <property type="entry name" value="HATPase_C_sf"/>
</dbReference>
<dbReference type="SMART" id="SM00448">
    <property type="entry name" value="REC"/>
    <property type="match status" value="1"/>
</dbReference>
<evidence type="ECO:0000256" key="4">
    <source>
        <dbReference type="ARBA" id="ARBA00012438"/>
    </source>
</evidence>
<dbReference type="Pfam" id="PF00512">
    <property type="entry name" value="HisKA"/>
    <property type="match status" value="1"/>
</dbReference>